<accession>A0A8K0JKP2</accession>
<feature type="compositionally biased region" description="Basic and acidic residues" evidence="1">
    <location>
        <begin position="485"/>
        <end position="499"/>
    </location>
</feature>
<sequence length="1153" mass="123359">MFPSSSTSTVFTPYTFKLQGTIDSQAESALSGLEDLLQVKGYDWLEDYMNNVERVALAGRAGASGNLAQILKTPSRTPRTVPKTRTGIAKEKERGEKIRLANANLGSRVDEEDEDLVLRKSSKPTVKKLLFAPTTTVSSSSKPPVSMMSPGSPISESGSTTPLSPGTPTKVLKPKPRAQARQPGLEESNPFLVHDDLNRPASGSRAGKRVGVEAQADVAVNMDVEEVLETEAAGDEVMAEVEHDAERGNEVVDEPQAAVDRKEEEHVADIEQIDVEDEVEEEQAASPVSPTPAGKVSMASESEKKEDVPEEHGQEERQQVDMEHIAQTLGEVTLASPIKSAVEQPGPVEVEGLGDVDMQVDLSTVSASTSNSTSSPSSPIQDSPSPTPSHLLTPEKAQDEGEKTGRTDYMIPLRDSTTPVKSASVSTTRTGTDATTARKSIYGADRQAPISFSPSSVAFAALPSRDPMRGKSIGGQKRMTMNLEAGKKLDGGDQEKVDEGIDTDGQDKAGPTNVKSVRLAPVVSLRQVNAGPVSAPAATPAPISRHTASQGQDQKAGPVSQGNGKKSGPGVRSSWLRQAMANAGGEQGVRKSMAGHALRKKSEFERDVEEEEEEADDVCDDVVMQVEPVVDVRKEKTEVEKVASVGVTHKEYDVEIKDAPKSSADGKPAERQPLETISASRHINQHVPAEIQAESMPQSKLARMIADLEEKKAAASFAASNSRMTLGGPPINGAHHGILGGGAGWNPLRSTLGGLRLRDEAAGSPKSENGPISLLPRQEALENKKPQDESEAEDELEADEADEQEGFSKRTAVAAVVEAAITDDVEMKPAKEAEVVRVVSEREDTVDVELQTLTATATSEEVVIVEVQQEAVEAISTTPTAPVYPVDQHAQTASHVAEEQDDDMHVDHVEAAPTNSNPRPTLSTPVKQDLRVVESTTPMVSPPRAFRAGAFAPHQARGPSHLQNAALPPVVRQPKISMMRVDSAEDIKVVDRLPSREVSDLFSRDASAPRAQAQTPSSPPLHDAGATSKPTPLAQNAPTVITKTSPRRSGLSASTAQVVPDDEDDDIDEDDAETEREEVESSSEEEEENEQADEFKEDIEEAVALITKEMRLGDEETDEGYEAPSDGETMTEKTIPAGKVSVTYMASRFRASV</sequence>
<feature type="region of interest" description="Disordered" evidence="1">
    <location>
        <begin position="760"/>
        <end position="809"/>
    </location>
</feature>
<feature type="compositionally biased region" description="Basic and acidic residues" evidence="1">
    <location>
        <begin position="396"/>
        <end position="406"/>
    </location>
</feature>
<feature type="compositionally biased region" description="Acidic residues" evidence="1">
    <location>
        <begin position="789"/>
        <end position="805"/>
    </location>
</feature>
<organism evidence="2 3">
    <name type="scientific">Filobasidium floriforme</name>
    <dbReference type="NCBI Taxonomy" id="5210"/>
    <lineage>
        <taxon>Eukaryota</taxon>
        <taxon>Fungi</taxon>
        <taxon>Dikarya</taxon>
        <taxon>Basidiomycota</taxon>
        <taxon>Agaricomycotina</taxon>
        <taxon>Tremellomycetes</taxon>
        <taxon>Filobasidiales</taxon>
        <taxon>Filobasidiaceae</taxon>
        <taxon>Filobasidium</taxon>
    </lineage>
</organism>
<comment type="caution">
    <text evidence="2">The sequence shown here is derived from an EMBL/GenBank/DDBJ whole genome shotgun (WGS) entry which is preliminary data.</text>
</comment>
<name>A0A8K0JKP2_9TREE</name>
<feature type="compositionally biased region" description="Acidic residues" evidence="1">
    <location>
        <begin position="271"/>
        <end position="283"/>
    </location>
</feature>
<evidence type="ECO:0000256" key="1">
    <source>
        <dbReference type="SAM" id="MobiDB-lite"/>
    </source>
</evidence>
<feature type="compositionally biased region" description="Low complexity" evidence="1">
    <location>
        <begin position="363"/>
        <end position="394"/>
    </location>
</feature>
<feature type="compositionally biased region" description="Basic and acidic residues" evidence="1">
    <location>
        <begin position="779"/>
        <end position="788"/>
    </location>
</feature>
<protein>
    <submittedName>
        <fullName evidence="2">Uncharacterized protein</fullName>
    </submittedName>
</protein>
<feature type="compositionally biased region" description="Low complexity" evidence="1">
    <location>
        <begin position="134"/>
        <end position="169"/>
    </location>
</feature>
<gene>
    <name evidence="2" type="ORF">FFLO_04580</name>
</gene>
<reference evidence="2" key="1">
    <citation type="submission" date="2020-04" db="EMBL/GenBank/DDBJ databases">
        <title>Analysis of mating type loci in Filobasidium floriforme.</title>
        <authorList>
            <person name="Nowrousian M."/>
        </authorList>
    </citation>
    <scope>NUCLEOTIDE SEQUENCE</scope>
    <source>
        <strain evidence="2">CBS 6242</strain>
    </source>
</reference>
<keyword evidence="3" id="KW-1185">Reference proteome</keyword>
<proteinExistence type="predicted"/>
<feature type="compositionally biased region" description="Basic and acidic residues" evidence="1">
    <location>
        <begin position="301"/>
        <end position="324"/>
    </location>
</feature>
<evidence type="ECO:0000313" key="2">
    <source>
        <dbReference type="EMBL" id="KAG7531086.1"/>
    </source>
</evidence>
<feature type="compositionally biased region" description="Low complexity" evidence="1">
    <location>
        <begin position="427"/>
        <end position="438"/>
    </location>
</feature>
<feature type="compositionally biased region" description="Polar residues" evidence="1">
    <location>
        <begin position="1028"/>
        <end position="1044"/>
    </location>
</feature>
<feature type="region of interest" description="Disordered" evidence="1">
    <location>
        <begin position="463"/>
        <end position="618"/>
    </location>
</feature>
<feature type="compositionally biased region" description="Acidic residues" evidence="1">
    <location>
        <begin position="606"/>
        <end position="618"/>
    </location>
</feature>
<dbReference type="AlphaFoldDB" id="A0A8K0JKP2"/>
<feature type="compositionally biased region" description="Basic and acidic residues" evidence="1">
    <location>
        <begin position="240"/>
        <end position="250"/>
    </location>
</feature>
<dbReference type="EMBL" id="JABELV010000099">
    <property type="protein sequence ID" value="KAG7531086.1"/>
    <property type="molecule type" value="Genomic_DNA"/>
</dbReference>
<dbReference type="Proteomes" id="UP000812966">
    <property type="component" value="Unassembled WGS sequence"/>
</dbReference>
<feature type="compositionally biased region" description="Polar residues" evidence="1">
    <location>
        <begin position="415"/>
        <end position="426"/>
    </location>
</feature>
<feature type="compositionally biased region" description="Basic and acidic residues" evidence="1">
    <location>
        <begin position="259"/>
        <end position="269"/>
    </location>
</feature>
<feature type="compositionally biased region" description="Acidic residues" evidence="1">
    <location>
        <begin position="1060"/>
        <end position="1101"/>
    </location>
</feature>
<feature type="region of interest" description="Disordered" evidence="1">
    <location>
        <begin position="1000"/>
        <end position="1134"/>
    </location>
</feature>
<feature type="region of interest" description="Disordered" evidence="1">
    <location>
        <begin position="134"/>
        <end position="214"/>
    </location>
</feature>
<feature type="region of interest" description="Disordered" evidence="1">
    <location>
        <begin position="232"/>
        <end position="443"/>
    </location>
</feature>
<evidence type="ECO:0000313" key="3">
    <source>
        <dbReference type="Proteomes" id="UP000812966"/>
    </source>
</evidence>